<dbReference type="Proteomes" id="UP000537989">
    <property type="component" value="Unassembled WGS sequence"/>
</dbReference>
<organism evidence="1 2">
    <name type="scientific">Fusarium austroamericanum</name>
    <dbReference type="NCBI Taxonomy" id="282268"/>
    <lineage>
        <taxon>Eukaryota</taxon>
        <taxon>Fungi</taxon>
        <taxon>Dikarya</taxon>
        <taxon>Ascomycota</taxon>
        <taxon>Pezizomycotina</taxon>
        <taxon>Sordariomycetes</taxon>
        <taxon>Hypocreomycetidae</taxon>
        <taxon>Hypocreales</taxon>
        <taxon>Nectriaceae</taxon>
        <taxon>Fusarium</taxon>
    </lineage>
</organism>
<evidence type="ECO:0000313" key="2">
    <source>
        <dbReference type="Proteomes" id="UP000537989"/>
    </source>
</evidence>
<comment type="caution">
    <text evidence="1">The sequence shown here is derived from an EMBL/GenBank/DDBJ whole genome shotgun (WGS) entry which is preliminary data.</text>
</comment>
<dbReference type="SUPFAM" id="SSF74788">
    <property type="entry name" value="Cullin repeat-like"/>
    <property type="match status" value="1"/>
</dbReference>
<evidence type="ECO:0000313" key="1">
    <source>
        <dbReference type="EMBL" id="KAF5247120.1"/>
    </source>
</evidence>
<dbReference type="AlphaFoldDB" id="A0AAN6CA49"/>
<protein>
    <submittedName>
        <fullName evidence="1">Uncharacterized protein</fullName>
    </submittedName>
</protein>
<gene>
    <name evidence="1" type="ORF">FAUST_972</name>
</gene>
<sequence>MNQQQRPLAPAGPIDHQGPSLYEDLRRGLTHIHHNPEPQMAKNWYSCLYSSVKIMHMYRSLVANLYPRIALALMQPWDERRRNIIQQNYVVISPYEKIYQDMSRFLADFLHERAEDILSRDPQVRFHLYLYEWESYNKMAANVGFVLSHMNEQWAERQIRAGIRWFPIIHTFYCLQWHDHLWTKVRDSVVMNAEQVIHKDNDGPVKFDNIVKGFPSMKVDGKWTKVNQVNLLEILEAPFTSPINLHNARVDHYIDQKNLARIAGELR</sequence>
<dbReference type="EMBL" id="JAAMOD010000021">
    <property type="protein sequence ID" value="KAF5247120.1"/>
    <property type="molecule type" value="Genomic_DNA"/>
</dbReference>
<reference evidence="1 2" key="1">
    <citation type="submission" date="2020-02" db="EMBL/GenBank/DDBJ databases">
        <title>Identification and distribution of gene clusters putatively required for synthesis of sphingolipid metabolism inhibitors in phylogenetically diverse species of the filamentous fungus Fusarium.</title>
        <authorList>
            <person name="Kim H.-S."/>
            <person name="Busman M."/>
            <person name="Brown D.W."/>
            <person name="Divon H."/>
            <person name="Uhlig S."/>
            <person name="Proctor R.H."/>
        </authorList>
    </citation>
    <scope>NUCLEOTIDE SEQUENCE [LARGE SCALE GENOMIC DNA]</scope>
    <source>
        <strain evidence="1 2">NRRL 2903</strain>
    </source>
</reference>
<dbReference type="InterPro" id="IPR016159">
    <property type="entry name" value="Cullin_repeat-like_dom_sf"/>
</dbReference>
<proteinExistence type="predicted"/>
<dbReference type="Gene3D" id="1.20.1310.10">
    <property type="entry name" value="Cullin Repeats"/>
    <property type="match status" value="1"/>
</dbReference>
<keyword evidence="2" id="KW-1185">Reference proteome</keyword>
<accession>A0AAN6CA49</accession>
<name>A0AAN6CA49_FUSAU</name>